<evidence type="ECO:0000256" key="6">
    <source>
        <dbReference type="ARBA" id="ARBA00022723"/>
    </source>
</evidence>
<evidence type="ECO:0000256" key="13">
    <source>
        <dbReference type="ARBA" id="ARBA00023242"/>
    </source>
</evidence>
<dbReference type="EnsemblMetazoa" id="PHUM392330-RA">
    <property type="protein sequence ID" value="PHUM392330-PA"/>
    <property type="gene ID" value="PHUM392330"/>
</dbReference>
<dbReference type="Pfam" id="PF10263">
    <property type="entry name" value="SprT-like"/>
    <property type="match status" value="1"/>
</dbReference>
<keyword evidence="13" id="KW-0539">Nucleus</keyword>
<evidence type="ECO:0000256" key="10">
    <source>
        <dbReference type="ARBA" id="ARBA00022833"/>
    </source>
</evidence>
<evidence type="ECO:0000256" key="11">
    <source>
        <dbReference type="ARBA" id="ARBA00023049"/>
    </source>
</evidence>
<keyword evidence="9" id="KW-0378">Hydrolase</keyword>
<name>E0VR45_PEDHC</name>
<evidence type="ECO:0000256" key="2">
    <source>
        <dbReference type="ARBA" id="ARBA00004286"/>
    </source>
</evidence>
<dbReference type="STRING" id="121224.E0VR45"/>
<evidence type="ECO:0000256" key="3">
    <source>
        <dbReference type="ARBA" id="ARBA00010724"/>
    </source>
</evidence>
<reference evidence="19" key="3">
    <citation type="submission" date="2020-05" db="UniProtKB">
        <authorList>
            <consortium name="EnsemblMetazoa"/>
        </authorList>
    </citation>
    <scope>IDENTIFICATION</scope>
    <source>
        <strain evidence="19">USDA</strain>
    </source>
</reference>
<keyword evidence="20" id="KW-1185">Reference proteome</keyword>
<dbReference type="FunCoup" id="E0VR45">
    <property type="interactions" value="622"/>
</dbReference>
<dbReference type="InterPro" id="IPR044245">
    <property type="entry name" value="Spartan"/>
</dbReference>
<evidence type="ECO:0000256" key="4">
    <source>
        <dbReference type="ARBA" id="ARBA00022454"/>
    </source>
</evidence>
<dbReference type="GO" id="GO:0008270">
    <property type="term" value="F:zinc ion binding"/>
    <property type="evidence" value="ECO:0007669"/>
    <property type="project" value="UniProtKB-KW"/>
</dbReference>
<protein>
    <recommendedName>
        <fullName evidence="14">Protein with SprT-like domain at the N terminus</fullName>
    </recommendedName>
</protein>
<dbReference type="HOGENOM" id="CLU_019426_2_0_1"/>
<dbReference type="PANTHER" id="PTHR21220">
    <property type="entry name" value="DNA-DEPENDENT METALLOPROTEASE SPRTN"/>
    <property type="match status" value="1"/>
</dbReference>
<keyword evidence="6" id="KW-0479">Metal-binding</keyword>
<dbReference type="InParanoid" id="E0VR45"/>
<dbReference type="GO" id="GO:0031593">
    <property type="term" value="F:polyubiquitin modification-dependent protein binding"/>
    <property type="evidence" value="ECO:0007669"/>
    <property type="project" value="TreeGrafter"/>
</dbReference>
<dbReference type="InterPro" id="IPR006642">
    <property type="entry name" value="Rad18_UBZ4"/>
</dbReference>
<dbReference type="EMBL" id="DS235451">
    <property type="protein sequence ID" value="EEB15851.1"/>
    <property type="molecule type" value="Genomic_DNA"/>
</dbReference>
<evidence type="ECO:0000256" key="8">
    <source>
        <dbReference type="ARBA" id="ARBA00022771"/>
    </source>
</evidence>
<evidence type="ECO:0000259" key="17">
    <source>
        <dbReference type="SMART" id="SM00734"/>
    </source>
</evidence>
<keyword evidence="8" id="KW-0863">Zinc-finger</keyword>
<evidence type="ECO:0000256" key="15">
    <source>
        <dbReference type="SAM" id="MobiDB-lite"/>
    </source>
</evidence>
<feature type="compositionally biased region" description="Basic and acidic residues" evidence="15">
    <location>
        <begin position="401"/>
        <end position="417"/>
    </location>
</feature>
<keyword evidence="4" id="KW-0158">Chromosome</keyword>
<comment type="subcellular location">
    <subcellularLocation>
        <location evidence="2">Chromosome</location>
    </subcellularLocation>
    <subcellularLocation>
        <location evidence="1">Nucleus</location>
    </subcellularLocation>
</comment>
<dbReference type="GO" id="GO:0003697">
    <property type="term" value="F:single-stranded DNA binding"/>
    <property type="evidence" value="ECO:0007669"/>
    <property type="project" value="InterPro"/>
</dbReference>
<evidence type="ECO:0000256" key="7">
    <source>
        <dbReference type="ARBA" id="ARBA00022763"/>
    </source>
</evidence>
<evidence type="ECO:0000256" key="9">
    <source>
        <dbReference type="ARBA" id="ARBA00022801"/>
    </source>
</evidence>
<evidence type="ECO:0000259" key="16">
    <source>
        <dbReference type="SMART" id="SM00731"/>
    </source>
</evidence>
<evidence type="ECO:0000313" key="19">
    <source>
        <dbReference type="EnsemblMetazoa" id="PHUM392330-PA"/>
    </source>
</evidence>
<evidence type="ECO:0000256" key="5">
    <source>
        <dbReference type="ARBA" id="ARBA00022670"/>
    </source>
</evidence>
<evidence type="ECO:0000313" key="20">
    <source>
        <dbReference type="Proteomes" id="UP000009046"/>
    </source>
</evidence>
<dbReference type="GO" id="GO:0006508">
    <property type="term" value="P:proteolysis"/>
    <property type="evidence" value="ECO:0007669"/>
    <property type="project" value="UniProtKB-KW"/>
</dbReference>
<dbReference type="GO" id="GO:0005634">
    <property type="term" value="C:nucleus"/>
    <property type="evidence" value="ECO:0007669"/>
    <property type="project" value="UniProtKB-SubCell"/>
</dbReference>
<sequence>MYFPDGEEIEGNFEGDFDFIESIYGSVNKSRNSNDNRDKNPVDLTLELKDPTPNIQDLFVRFDKKFFDGALGMVLVTWSKRMTSCAGMCYFQGREGFCRIALSAPLLSLRPRKDLVETLLHEMIHAFLFVTNNNKDREDHGTEFHKHMSRINREAGTKISVYHTFFDEVEYYKRHVWRCNGPCQYEKPYYGIIKRSMNRAPGAHDFWWNRHKIECGGTFLKISEPTVKKKQIANTKRKKAKIVGNVKTITKYFSNNVSKGQVSSNSILTNNSSAIHTMVTPSILNPKNNTQEFNKISSETTGKINAKSSLVENLKYSSAADHNNLLIVKHSESSATGTNNKCNLSVPVNSNEICDKHCSENDLVESNSVKNVVRNVWSKKFLSNAVNKELTTSQAKQVTTSKDEKNEKASSSDKTLDSFEGKEFGDVKNMQINCIETEEFEQDKKNCSVCDKGIYLFEMKKHLEECPEFTFNQEACIPSNSQMSDDYVICPCCYKRINESLINSHLDSCLTLIALKEEEDDYV</sequence>
<gene>
    <name evidence="19" type="primary">8237595</name>
    <name evidence="18" type="ORF">Phum_PHUM392330</name>
</gene>
<proteinExistence type="inferred from homology"/>
<dbReference type="VEuPathDB" id="VectorBase:PHUM392330"/>
<dbReference type="Gene3D" id="3.30.160.60">
    <property type="entry name" value="Classic Zinc Finger"/>
    <property type="match status" value="1"/>
</dbReference>
<keyword evidence="11" id="KW-0482">Metalloprotease</keyword>
<dbReference type="KEGG" id="phu:Phum_PHUM392330"/>
<keyword evidence="5" id="KW-0645">Protease</keyword>
<dbReference type="RefSeq" id="XP_002428589.1">
    <property type="nucleotide sequence ID" value="XM_002428544.1"/>
</dbReference>
<evidence type="ECO:0000313" key="18">
    <source>
        <dbReference type="EMBL" id="EEB15851.1"/>
    </source>
</evidence>
<feature type="region of interest" description="Disordered" evidence="15">
    <location>
        <begin position="395"/>
        <end position="417"/>
    </location>
</feature>
<reference evidence="18" key="1">
    <citation type="submission" date="2007-04" db="EMBL/GenBank/DDBJ databases">
        <title>Annotation of Pediculus humanus corporis strain USDA.</title>
        <authorList>
            <person name="Kirkness E."/>
            <person name="Hannick L."/>
            <person name="Hass B."/>
            <person name="Bruggner R."/>
            <person name="Lawson D."/>
            <person name="Bidwell S."/>
            <person name="Joardar V."/>
            <person name="Caler E."/>
            <person name="Walenz B."/>
            <person name="Inman J."/>
            <person name="Schobel S."/>
            <person name="Galinsky K."/>
            <person name="Amedeo P."/>
            <person name="Strausberg R."/>
        </authorList>
    </citation>
    <scope>NUCLEOTIDE SEQUENCE</scope>
    <source>
        <strain evidence="18">USDA</strain>
    </source>
</reference>
<dbReference type="eggNOG" id="KOG3931">
    <property type="taxonomic scope" value="Eukaryota"/>
</dbReference>
<evidence type="ECO:0000256" key="14">
    <source>
        <dbReference type="ARBA" id="ARBA00030396"/>
    </source>
</evidence>
<dbReference type="PANTHER" id="PTHR21220:SF0">
    <property type="entry name" value="DNA-DEPENDENT METALLOPROTEASE SPRTN"/>
    <property type="match status" value="1"/>
</dbReference>
<dbReference type="InterPro" id="IPR055220">
    <property type="entry name" value="SPRTN_ZBD"/>
</dbReference>
<organism>
    <name type="scientific">Pediculus humanus subsp. corporis</name>
    <name type="common">Body louse</name>
    <dbReference type="NCBI Taxonomy" id="121224"/>
    <lineage>
        <taxon>Eukaryota</taxon>
        <taxon>Metazoa</taxon>
        <taxon>Ecdysozoa</taxon>
        <taxon>Arthropoda</taxon>
        <taxon>Hexapoda</taxon>
        <taxon>Insecta</taxon>
        <taxon>Pterygota</taxon>
        <taxon>Neoptera</taxon>
        <taxon>Paraneoptera</taxon>
        <taxon>Psocodea</taxon>
        <taxon>Troctomorpha</taxon>
        <taxon>Phthiraptera</taxon>
        <taxon>Anoplura</taxon>
        <taxon>Pediculidae</taxon>
        <taxon>Pediculus</taxon>
    </lineage>
</organism>
<dbReference type="CTD" id="8237595"/>
<dbReference type="GO" id="GO:0004222">
    <property type="term" value="F:metalloendopeptidase activity"/>
    <property type="evidence" value="ECO:0007669"/>
    <property type="project" value="InterPro"/>
</dbReference>
<keyword evidence="12" id="KW-0234">DNA repair</keyword>
<dbReference type="AlphaFoldDB" id="E0VR45"/>
<evidence type="ECO:0000256" key="1">
    <source>
        <dbReference type="ARBA" id="ARBA00004123"/>
    </source>
</evidence>
<evidence type="ECO:0000256" key="12">
    <source>
        <dbReference type="ARBA" id="ARBA00023204"/>
    </source>
</evidence>
<reference evidence="18" key="2">
    <citation type="submission" date="2007-04" db="EMBL/GenBank/DDBJ databases">
        <title>The genome of the human body louse.</title>
        <authorList>
            <consortium name="The Human Body Louse Genome Consortium"/>
            <person name="Kirkness E."/>
            <person name="Walenz B."/>
            <person name="Hass B."/>
            <person name="Bruggner R."/>
            <person name="Strausberg R."/>
        </authorList>
    </citation>
    <scope>NUCLEOTIDE SEQUENCE</scope>
    <source>
        <strain evidence="18">USDA</strain>
    </source>
</reference>
<keyword evidence="7" id="KW-0227">DNA damage</keyword>
<dbReference type="EMBL" id="AAZO01004593">
    <property type="status" value="NOT_ANNOTATED_CDS"/>
    <property type="molecule type" value="Genomic_DNA"/>
</dbReference>
<accession>E0VR45</accession>
<comment type="similarity">
    <text evidence="3">Belongs to the Spartan family.</text>
</comment>
<dbReference type="Proteomes" id="UP000009046">
    <property type="component" value="Unassembled WGS sequence"/>
</dbReference>
<dbReference type="Pfam" id="PF22934">
    <property type="entry name" value="SPRTN_ZBD"/>
    <property type="match status" value="1"/>
</dbReference>
<dbReference type="SMART" id="SM00734">
    <property type="entry name" value="ZnF_Rad18"/>
    <property type="match status" value="1"/>
</dbReference>
<feature type="domain" description="UBZ4-type" evidence="17">
    <location>
        <begin position="487"/>
        <end position="510"/>
    </location>
</feature>
<dbReference type="GeneID" id="8237595"/>
<keyword evidence="10" id="KW-0862">Zinc</keyword>
<dbReference type="InterPro" id="IPR006640">
    <property type="entry name" value="SprT-like_domain"/>
</dbReference>
<dbReference type="GO" id="GO:0005694">
    <property type="term" value="C:chromosome"/>
    <property type="evidence" value="ECO:0007669"/>
    <property type="project" value="UniProtKB-SubCell"/>
</dbReference>
<dbReference type="GO" id="GO:0006281">
    <property type="term" value="P:DNA repair"/>
    <property type="evidence" value="ECO:0007669"/>
    <property type="project" value="UniProtKB-KW"/>
</dbReference>
<dbReference type="SMART" id="SM00731">
    <property type="entry name" value="SprT"/>
    <property type="match status" value="1"/>
</dbReference>
<dbReference type="OrthoDB" id="5236983at2759"/>
<feature type="domain" description="SprT-like" evidence="16">
    <location>
        <begin position="53"/>
        <end position="222"/>
    </location>
</feature>